<dbReference type="EMBL" id="MGAF01000006">
    <property type="protein sequence ID" value="OGK42627.1"/>
    <property type="molecule type" value="Genomic_DNA"/>
</dbReference>
<dbReference type="Gene3D" id="3.60.10.10">
    <property type="entry name" value="Endonuclease/exonuclease/phosphatase"/>
    <property type="match status" value="1"/>
</dbReference>
<comment type="cofactor">
    <cofactor evidence="2">
        <name>Mg(2+)</name>
        <dbReference type="ChEBI" id="CHEBI:18420"/>
    </cofactor>
</comment>
<dbReference type="Pfam" id="PF03372">
    <property type="entry name" value="Exo_endo_phos"/>
    <property type="match status" value="1"/>
</dbReference>
<evidence type="ECO:0000256" key="5">
    <source>
        <dbReference type="ARBA" id="ARBA00022763"/>
    </source>
</evidence>
<dbReference type="InterPro" id="IPR051547">
    <property type="entry name" value="TDP2-like"/>
</dbReference>
<dbReference type="PANTHER" id="PTHR15822">
    <property type="entry name" value="TRAF AND TNF RECEPTOR-ASSOCIATED PROTEIN"/>
    <property type="match status" value="1"/>
</dbReference>
<comment type="cofactor">
    <cofactor evidence="1">
        <name>Mn(2+)</name>
        <dbReference type="ChEBI" id="CHEBI:29035"/>
    </cofactor>
</comment>
<evidence type="ECO:0000256" key="4">
    <source>
        <dbReference type="ARBA" id="ARBA00022723"/>
    </source>
</evidence>
<dbReference type="Proteomes" id="UP000179270">
    <property type="component" value="Unassembled WGS sequence"/>
</dbReference>
<sequence>MTFSLLTYNVLFNRAFSKLEKILSKYNPDILCFQEVDTGEENLIRLEKYGYKLADYSNSLIKFGIVYGIATYYNPKKIKLLDTDSFDLPKSLYEVITTAFKILKGGGKPRTILRTDFELMKSNKKVAIYNIHLTLFGINRTRTKQLEIVLNHGLKETEVPTIISGDFNYFPYSRKKLEHLMNQYGFKEATKNLNYTFRIPDRKFGQYGFLQELGAKVVRNYYKKRLKPDYTFFKKIKLIKTERIEKEFSDHYPIISTFKID</sequence>
<keyword evidence="7" id="KW-0460">Magnesium</keyword>
<dbReference type="STRING" id="1802055.A3A74_06350"/>
<keyword evidence="5" id="KW-0227">DNA damage</keyword>
<accession>A0A1F7IGY8</accession>
<evidence type="ECO:0000313" key="10">
    <source>
        <dbReference type="EMBL" id="OGK42627.1"/>
    </source>
</evidence>
<dbReference type="GO" id="GO:0046872">
    <property type="term" value="F:metal ion binding"/>
    <property type="evidence" value="ECO:0007669"/>
    <property type="project" value="UniProtKB-KW"/>
</dbReference>
<evidence type="ECO:0000256" key="1">
    <source>
        <dbReference type="ARBA" id="ARBA00001936"/>
    </source>
</evidence>
<evidence type="ECO:0000256" key="3">
    <source>
        <dbReference type="ARBA" id="ARBA00022722"/>
    </source>
</evidence>
<dbReference type="GO" id="GO:0006281">
    <property type="term" value="P:DNA repair"/>
    <property type="evidence" value="ECO:0007669"/>
    <property type="project" value="UniProtKB-KW"/>
</dbReference>
<evidence type="ECO:0000256" key="6">
    <source>
        <dbReference type="ARBA" id="ARBA00022801"/>
    </source>
</evidence>
<keyword evidence="3" id="KW-0540">Nuclease</keyword>
<keyword evidence="4" id="KW-0479">Metal-binding</keyword>
<gene>
    <name evidence="10" type="ORF">A3A74_06350</name>
</gene>
<evidence type="ECO:0000313" key="11">
    <source>
        <dbReference type="Proteomes" id="UP000179270"/>
    </source>
</evidence>
<dbReference type="SUPFAM" id="SSF56219">
    <property type="entry name" value="DNase I-like"/>
    <property type="match status" value="1"/>
</dbReference>
<keyword evidence="8" id="KW-0234">DNA repair</keyword>
<keyword evidence="6" id="KW-0378">Hydrolase</keyword>
<evidence type="ECO:0000256" key="7">
    <source>
        <dbReference type="ARBA" id="ARBA00022842"/>
    </source>
</evidence>
<dbReference type="InterPro" id="IPR005135">
    <property type="entry name" value="Endo/exonuclease/phosphatase"/>
</dbReference>
<dbReference type="InterPro" id="IPR036691">
    <property type="entry name" value="Endo/exonu/phosph_ase_sf"/>
</dbReference>
<evidence type="ECO:0000256" key="8">
    <source>
        <dbReference type="ARBA" id="ARBA00023204"/>
    </source>
</evidence>
<name>A0A1F7IGY8_9BACT</name>
<dbReference type="PANTHER" id="PTHR15822:SF4">
    <property type="entry name" value="TYROSYL-DNA PHOSPHODIESTERASE 2"/>
    <property type="match status" value="1"/>
</dbReference>
<organism evidence="10 11">
    <name type="scientific">Candidatus Roizmanbacteria bacterium RIFCSPLOWO2_01_FULL_35_13</name>
    <dbReference type="NCBI Taxonomy" id="1802055"/>
    <lineage>
        <taxon>Bacteria</taxon>
        <taxon>Candidatus Roizmaniibacteriota</taxon>
    </lineage>
</organism>
<evidence type="ECO:0000256" key="2">
    <source>
        <dbReference type="ARBA" id="ARBA00001946"/>
    </source>
</evidence>
<dbReference type="AlphaFoldDB" id="A0A1F7IGY8"/>
<dbReference type="GO" id="GO:0004518">
    <property type="term" value="F:nuclease activity"/>
    <property type="evidence" value="ECO:0007669"/>
    <property type="project" value="UniProtKB-KW"/>
</dbReference>
<protein>
    <recommendedName>
        <fullName evidence="9">Endonuclease/exonuclease/phosphatase domain-containing protein</fullName>
    </recommendedName>
</protein>
<reference evidence="10 11" key="1">
    <citation type="journal article" date="2016" name="Nat. Commun.">
        <title>Thousands of microbial genomes shed light on interconnected biogeochemical processes in an aquifer system.</title>
        <authorList>
            <person name="Anantharaman K."/>
            <person name="Brown C.T."/>
            <person name="Hug L.A."/>
            <person name="Sharon I."/>
            <person name="Castelle C.J."/>
            <person name="Probst A.J."/>
            <person name="Thomas B.C."/>
            <person name="Singh A."/>
            <person name="Wilkins M.J."/>
            <person name="Karaoz U."/>
            <person name="Brodie E.L."/>
            <person name="Williams K.H."/>
            <person name="Hubbard S.S."/>
            <person name="Banfield J.F."/>
        </authorList>
    </citation>
    <scope>NUCLEOTIDE SEQUENCE [LARGE SCALE GENOMIC DNA]</scope>
</reference>
<proteinExistence type="predicted"/>
<evidence type="ECO:0000259" key="9">
    <source>
        <dbReference type="Pfam" id="PF03372"/>
    </source>
</evidence>
<feature type="domain" description="Endonuclease/exonuclease/phosphatase" evidence="9">
    <location>
        <begin position="6"/>
        <end position="234"/>
    </location>
</feature>
<comment type="caution">
    <text evidence="10">The sequence shown here is derived from an EMBL/GenBank/DDBJ whole genome shotgun (WGS) entry which is preliminary data.</text>
</comment>
<dbReference type="GO" id="GO:0016787">
    <property type="term" value="F:hydrolase activity"/>
    <property type="evidence" value="ECO:0007669"/>
    <property type="project" value="UniProtKB-KW"/>
</dbReference>